<comment type="subcellular location">
    <subcellularLocation>
        <location evidence="1 7">Cell membrane</location>
        <topology evidence="1 7">Multi-pass membrane protein</topology>
    </subcellularLocation>
</comment>
<evidence type="ECO:0000256" key="2">
    <source>
        <dbReference type="ARBA" id="ARBA00022448"/>
    </source>
</evidence>
<evidence type="ECO:0000313" key="10">
    <source>
        <dbReference type="Proteomes" id="UP000515789"/>
    </source>
</evidence>
<keyword evidence="5 7" id="KW-1133">Transmembrane helix</keyword>
<feature type="transmembrane region" description="Helical" evidence="7">
    <location>
        <begin position="120"/>
        <end position="147"/>
    </location>
</feature>
<dbReference type="InterPro" id="IPR000515">
    <property type="entry name" value="MetI-like"/>
</dbReference>
<feature type="transmembrane region" description="Helical" evidence="7">
    <location>
        <begin position="167"/>
        <end position="189"/>
    </location>
</feature>
<dbReference type="EMBL" id="CP039126">
    <property type="protein sequence ID" value="QMW81561.1"/>
    <property type="molecule type" value="Genomic_DNA"/>
</dbReference>
<dbReference type="AlphaFoldDB" id="A0A7G5N3W8"/>
<dbReference type="Pfam" id="PF00528">
    <property type="entry name" value="BPD_transp_1"/>
    <property type="match status" value="1"/>
</dbReference>
<gene>
    <name evidence="9" type="ORF">E5259_27175</name>
</gene>
<accession>A0A7G5N3W8</accession>
<evidence type="ECO:0000256" key="3">
    <source>
        <dbReference type="ARBA" id="ARBA00022475"/>
    </source>
</evidence>
<dbReference type="CDD" id="cd06261">
    <property type="entry name" value="TM_PBP2"/>
    <property type="match status" value="1"/>
</dbReference>
<comment type="similarity">
    <text evidence="7">Belongs to the binding-protein-dependent transport system permease family.</text>
</comment>
<evidence type="ECO:0000259" key="8">
    <source>
        <dbReference type="PROSITE" id="PS50928"/>
    </source>
</evidence>
<dbReference type="Gene3D" id="1.10.3720.10">
    <property type="entry name" value="MetI-like"/>
    <property type="match status" value="1"/>
</dbReference>
<feature type="transmembrane region" description="Helical" evidence="7">
    <location>
        <begin position="78"/>
        <end position="99"/>
    </location>
</feature>
<feature type="transmembrane region" description="Helical" evidence="7">
    <location>
        <begin position="210"/>
        <end position="234"/>
    </location>
</feature>
<dbReference type="SUPFAM" id="SSF161098">
    <property type="entry name" value="MetI-like"/>
    <property type="match status" value="1"/>
</dbReference>
<feature type="domain" description="ABC transmembrane type-1" evidence="8">
    <location>
        <begin position="74"/>
        <end position="290"/>
    </location>
</feature>
<keyword evidence="3" id="KW-1003">Cell membrane</keyword>
<evidence type="ECO:0000313" key="9">
    <source>
        <dbReference type="EMBL" id="QMW81561.1"/>
    </source>
</evidence>
<feature type="transmembrane region" description="Helical" evidence="7">
    <location>
        <begin position="269"/>
        <end position="290"/>
    </location>
</feature>
<dbReference type="PANTHER" id="PTHR43227:SF11">
    <property type="entry name" value="BLL4140 PROTEIN"/>
    <property type="match status" value="1"/>
</dbReference>
<dbReference type="Proteomes" id="UP000515789">
    <property type="component" value="Chromosome"/>
</dbReference>
<evidence type="ECO:0000256" key="1">
    <source>
        <dbReference type="ARBA" id="ARBA00004651"/>
    </source>
</evidence>
<evidence type="ECO:0000256" key="6">
    <source>
        <dbReference type="ARBA" id="ARBA00023136"/>
    </source>
</evidence>
<reference evidence="9 10" key="1">
    <citation type="submission" date="2019-04" db="EMBL/GenBank/DDBJ databases">
        <authorList>
            <person name="Schori C."/>
            <person name="Ahrens C."/>
        </authorList>
    </citation>
    <scope>NUCLEOTIDE SEQUENCE [LARGE SCALE GENOMIC DNA]</scope>
    <source>
        <strain evidence="9 10">DSM 2950</strain>
    </source>
</reference>
<dbReference type="GO" id="GO:0055085">
    <property type="term" value="P:transmembrane transport"/>
    <property type="evidence" value="ECO:0007669"/>
    <property type="project" value="InterPro"/>
</dbReference>
<dbReference type="PANTHER" id="PTHR43227">
    <property type="entry name" value="BLL4140 PROTEIN"/>
    <property type="match status" value="1"/>
</dbReference>
<keyword evidence="6 7" id="KW-0472">Membrane</keyword>
<organism evidence="9 10">
    <name type="scientific">Blautia producta</name>
    <dbReference type="NCBI Taxonomy" id="33035"/>
    <lineage>
        <taxon>Bacteria</taxon>
        <taxon>Bacillati</taxon>
        <taxon>Bacillota</taxon>
        <taxon>Clostridia</taxon>
        <taxon>Lachnospirales</taxon>
        <taxon>Lachnospiraceae</taxon>
        <taxon>Blautia</taxon>
    </lineage>
</organism>
<name>A0A7G5N3W8_9FIRM</name>
<dbReference type="InterPro" id="IPR050809">
    <property type="entry name" value="UgpAE/MalFG_permease"/>
</dbReference>
<proteinExistence type="inferred from homology"/>
<evidence type="ECO:0000256" key="4">
    <source>
        <dbReference type="ARBA" id="ARBA00022692"/>
    </source>
</evidence>
<dbReference type="GO" id="GO:0005886">
    <property type="term" value="C:plasma membrane"/>
    <property type="evidence" value="ECO:0007669"/>
    <property type="project" value="UniProtKB-SubCell"/>
</dbReference>
<protein>
    <submittedName>
        <fullName evidence="9">Sugar ABC transporter permease</fullName>
    </submittedName>
</protein>
<evidence type="ECO:0000256" key="5">
    <source>
        <dbReference type="ARBA" id="ARBA00022989"/>
    </source>
</evidence>
<keyword evidence="4 7" id="KW-0812">Transmembrane</keyword>
<feature type="transmembrane region" description="Helical" evidence="7">
    <location>
        <begin position="16"/>
        <end position="36"/>
    </location>
</feature>
<dbReference type="InterPro" id="IPR035906">
    <property type="entry name" value="MetI-like_sf"/>
</dbReference>
<dbReference type="PROSITE" id="PS50928">
    <property type="entry name" value="ABC_TM1"/>
    <property type="match status" value="1"/>
</dbReference>
<sequence>MAAKNKTWKKVKQYRGIYLMLLPVAIYFIVFSYYPLALGIVNSFQKVKLLGGSEFVGFQNYQTVAESGLYRRALGNSLIVGIGIFLLQFVWGLAIALFLREVKNKVSRSVIQTVTYIPNLLSWSVVGGLWITIFSPTGMVNGFLRLFMGEGYQPIAIMSEAAFARPIMIFTGAWKGAGYFAALFLAAIVSVDESLYESAQLDGATRWQQITRITIPQIVPTLKIVVVLSSMSVLRNFDQIFVMGNSSINDKVQNLLVLIYNDGILKLDVGTATAAATLVLLVTMLISFTVRKLLRYDQAYDN</sequence>
<evidence type="ECO:0000256" key="7">
    <source>
        <dbReference type="RuleBase" id="RU363032"/>
    </source>
</evidence>
<keyword evidence="2 7" id="KW-0813">Transport</keyword>